<dbReference type="CDD" id="cd16377">
    <property type="entry name" value="23S_rRNA_IVP_like"/>
    <property type="match status" value="1"/>
</dbReference>
<dbReference type="Pfam" id="PF05635">
    <property type="entry name" value="23S_rRNA_IVP"/>
    <property type="match status" value="1"/>
</dbReference>
<sequence length="128" mass="14360">MDVEQDVRSFRDLIVWHRSIQLSVSVYEFTRTFPSDELYGLRSQVRRAAVSISSNIAEGSGRRSTGELIQFLGIARGSNYEVQAQLLIARELGFGLEVNCTKCEQLSHEVEKMLNALITSVAKPKPSK</sequence>
<dbReference type="InterPro" id="IPR012657">
    <property type="entry name" value="23S_rRNA-intervening_sequence"/>
</dbReference>
<dbReference type="AlphaFoldDB" id="A0A7W7ZMN8"/>
<reference evidence="1 2" key="1">
    <citation type="submission" date="2020-08" db="EMBL/GenBank/DDBJ databases">
        <title>Genomic Encyclopedia of Type Strains, Phase IV (KMG-V): Genome sequencing to study the core and pangenomes of soil and plant-associated prokaryotes.</title>
        <authorList>
            <person name="Whitman W."/>
        </authorList>
    </citation>
    <scope>NUCLEOTIDE SEQUENCE [LARGE SCALE GENOMIC DNA]</scope>
    <source>
        <strain evidence="1 2">X5P3</strain>
    </source>
</reference>
<name>A0A7W7ZMN8_9BACT</name>
<protein>
    <submittedName>
        <fullName evidence="1">Four helix bundle protein</fullName>
    </submittedName>
</protein>
<comment type="caution">
    <text evidence="1">The sequence shown here is derived from an EMBL/GenBank/DDBJ whole genome shotgun (WGS) entry which is preliminary data.</text>
</comment>
<dbReference type="EMBL" id="JACHIO010000004">
    <property type="protein sequence ID" value="MBB5062770.1"/>
    <property type="molecule type" value="Genomic_DNA"/>
</dbReference>
<dbReference type="NCBIfam" id="TIGR02436">
    <property type="entry name" value="four helix bundle protein"/>
    <property type="match status" value="1"/>
</dbReference>
<gene>
    <name evidence="1" type="ORF">HDF15_001107</name>
</gene>
<dbReference type="Proteomes" id="UP000584867">
    <property type="component" value="Unassembled WGS sequence"/>
</dbReference>
<evidence type="ECO:0000313" key="1">
    <source>
        <dbReference type="EMBL" id="MBB5062770.1"/>
    </source>
</evidence>
<dbReference type="SUPFAM" id="SSF158446">
    <property type="entry name" value="IVS-encoded protein-like"/>
    <property type="match status" value="1"/>
</dbReference>
<dbReference type="Gene3D" id="1.20.1440.60">
    <property type="entry name" value="23S rRNA-intervening sequence"/>
    <property type="match status" value="1"/>
</dbReference>
<dbReference type="PANTHER" id="PTHR38471:SF2">
    <property type="entry name" value="FOUR HELIX BUNDLE PROTEIN"/>
    <property type="match status" value="1"/>
</dbReference>
<accession>A0A7W7ZMN8</accession>
<dbReference type="InterPro" id="IPR036583">
    <property type="entry name" value="23S_rRNA_IVS_sf"/>
</dbReference>
<dbReference type="PANTHER" id="PTHR38471">
    <property type="entry name" value="FOUR HELIX BUNDLE PROTEIN"/>
    <property type="match status" value="1"/>
</dbReference>
<proteinExistence type="predicted"/>
<organism evidence="1 2">
    <name type="scientific">Granulicella mallensis</name>
    <dbReference type="NCBI Taxonomy" id="940614"/>
    <lineage>
        <taxon>Bacteria</taxon>
        <taxon>Pseudomonadati</taxon>
        <taxon>Acidobacteriota</taxon>
        <taxon>Terriglobia</taxon>
        <taxon>Terriglobales</taxon>
        <taxon>Acidobacteriaceae</taxon>
        <taxon>Granulicella</taxon>
    </lineage>
</organism>
<evidence type="ECO:0000313" key="2">
    <source>
        <dbReference type="Proteomes" id="UP000584867"/>
    </source>
</evidence>